<dbReference type="RefSeq" id="WP_006907889.1">
    <property type="nucleotide sequence ID" value="NZ_CAUPDI010000010.1"/>
</dbReference>
<evidence type="ECO:0000256" key="2">
    <source>
        <dbReference type="ARBA" id="ARBA00010447"/>
    </source>
</evidence>
<sequence>MIYLDNAATSLKKPQAVIDAVVDALNHAGNAGRGSSESALAATRTIFQTRLQLSQLINNPDPHGISFTHNATDSLNTVIRGLFQAGDHVITTVMEHNSVLRPLYDLMDQGLEVTFLDRGPQGHIEASAVQAAIRPNTKAMVLTHASNVTGDINPIKSIAQVLHQAGCLCIVDASQTMGAIPIDVQDLGIDVLCFTGHKSLLGPQGTGGIYRQSQVAIRPLKSGGTGVDTFNHHQPDEYPTHLEAGTLNSHGLAGLKAGVDYLLDYGVDRIQKEERALLDYFHQAVQTIPGIRIYGHFDSQIARCPILSLNIADLDSALVSEELIDRAEIMTRAGGHCAPLMHQVLKTKEQGVVRFSLSHYTSREDLDQAVQCLKDIQAEFC</sequence>
<protein>
    <recommendedName>
        <fullName evidence="3">cysteine desulfurase</fullName>
        <ecNumber evidence="3">2.8.1.7</ecNumber>
    </recommendedName>
</protein>
<evidence type="ECO:0000313" key="8">
    <source>
        <dbReference type="EMBL" id="MDK7187424.1"/>
    </source>
</evidence>
<dbReference type="InterPro" id="IPR015421">
    <property type="entry name" value="PyrdxlP-dep_Trfase_major"/>
</dbReference>
<dbReference type="PANTHER" id="PTHR43586:SF4">
    <property type="entry name" value="ISOPENICILLIN N EPIMERASE"/>
    <property type="match status" value="1"/>
</dbReference>
<dbReference type="InterPro" id="IPR016454">
    <property type="entry name" value="Cysteine_dSase"/>
</dbReference>
<evidence type="ECO:0000313" key="9">
    <source>
        <dbReference type="Proteomes" id="UP001229251"/>
    </source>
</evidence>
<proteinExistence type="inferred from homology"/>
<dbReference type="Gene3D" id="3.40.640.10">
    <property type="entry name" value="Type I PLP-dependent aspartate aminotransferase-like (Major domain)"/>
    <property type="match status" value="1"/>
</dbReference>
<evidence type="ECO:0000256" key="3">
    <source>
        <dbReference type="ARBA" id="ARBA00012239"/>
    </source>
</evidence>
<comment type="caution">
    <text evidence="8">The sequence shown here is derived from an EMBL/GenBank/DDBJ whole genome shotgun (WGS) entry which is preliminary data.</text>
</comment>
<evidence type="ECO:0000256" key="1">
    <source>
        <dbReference type="ARBA" id="ARBA00001933"/>
    </source>
</evidence>
<dbReference type="AlphaFoldDB" id="A0AAJ1Q5Z0"/>
<evidence type="ECO:0000256" key="6">
    <source>
        <dbReference type="RuleBase" id="RU004504"/>
    </source>
</evidence>
<dbReference type="Gene3D" id="3.90.1150.10">
    <property type="entry name" value="Aspartate Aminotransferase, domain 1"/>
    <property type="match status" value="1"/>
</dbReference>
<comment type="cofactor">
    <cofactor evidence="1 6">
        <name>pyridoxal 5'-phosphate</name>
        <dbReference type="ChEBI" id="CHEBI:597326"/>
    </cofactor>
</comment>
<dbReference type="InterPro" id="IPR020578">
    <property type="entry name" value="Aminotrans_V_PyrdxlP_BS"/>
</dbReference>
<dbReference type="EC" id="2.8.1.7" evidence="3"/>
<dbReference type="NCBIfam" id="TIGR01977">
    <property type="entry name" value="am_tr_V_EF2568"/>
    <property type="match status" value="1"/>
</dbReference>
<dbReference type="InterPro" id="IPR000192">
    <property type="entry name" value="Aminotrans_V_dom"/>
</dbReference>
<comment type="catalytic activity">
    <reaction evidence="5">
        <text>(sulfur carrier)-H + L-cysteine = (sulfur carrier)-SH + L-alanine</text>
        <dbReference type="Rhea" id="RHEA:43892"/>
        <dbReference type="Rhea" id="RHEA-COMP:14737"/>
        <dbReference type="Rhea" id="RHEA-COMP:14739"/>
        <dbReference type="ChEBI" id="CHEBI:29917"/>
        <dbReference type="ChEBI" id="CHEBI:35235"/>
        <dbReference type="ChEBI" id="CHEBI:57972"/>
        <dbReference type="ChEBI" id="CHEBI:64428"/>
        <dbReference type="EC" id="2.8.1.7"/>
    </reaction>
</comment>
<gene>
    <name evidence="8" type="ORF">QP433_05470</name>
</gene>
<evidence type="ECO:0000256" key="5">
    <source>
        <dbReference type="ARBA" id="ARBA00050776"/>
    </source>
</evidence>
<dbReference type="SUPFAM" id="SSF53383">
    <property type="entry name" value="PLP-dependent transferases"/>
    <property type="match status" value="1"/>
</dbReference>
<dbReference type="GO" id="GO:0008483">
    <property type="term" value="F:transaminase activity"/>
    <property type="evidence" value="ECO:0007669"/>
    <property type="project" value="UniProtKB-KW"/>
</dbReference>
<dbReference type="PIRSF" id="PIRSF005572">
    <property type="entry name" value="NifS"/>
    <property type="match status" value="1"/>
</dbReference>
<keyword evidence="8" id="KW-0808">Transferase</keyword>
<comment type="similarity">
    <text evidence="2">Belongs to the class-V pyridoxal-phosphate-dependent aminotransferase family. Csd subfamily.</text>
</comment>
<dbReference type="PANTHER" id="PTHR43586">
    <property type="entry name" value="CYSTEINE DESULFURASE"/>
    <property type="match status" value="1"/>
</dbReference>
<dbReference type="Proteomes" id="UP001229251">
    <property type="component" value="Unassembled WGS sequence"/>
</dbReference>
<dbReference type="EMBL" id="JASOOE010000009">
    <property type="protein sequence ID" value="MDK7187424.1"/>
    <property type="molecule type" value="Genomic_DNA"/>
</dbReference>
<keyword evidence="4" id="KW-0663">Pyridoxal phosphate</keyword>
<dbReference type="Pfam" id="PF00266">
    <property type="entry name" value="Aminotran_5"/>
    <property type="match status" value="1"/>
</dbReference>
<evidence type="ECO:0000259" key="7">
    <source>
        <dbReference type="Pfam" id="PF00266"/>
    </source>
</evidence>
<dbReference type="PROSITE" id="PS00595">
    <property type="entry name" value="AA_TRANSFER_CLASS_5"/>
    <property type="match status" value="1"/>
</dbReference>
<dbReference type="InterPro" id="IPR010969">
    <property type="entry name" value="Cys_dSase-rel_unknwn_funct"/>
</dbReference>
<keyword evidence="8" id="KW-0032">Aminotransferase</keyword>
<dbReference type="InterPro" id="IPR015424">
    <property type="entry name" value="PyrdxlP-dep_Trfase"/>
</dbReference>
<evidence type="ECO:0000256" key="4">
    <source>
        <dbReference type="ARBA" id="ARBA00022898"/>
    </source>
</evidence>
<name>A0AAJ1Q5Z0_9LACT</name>
<organism evidence="8 9">
    <name type="scientific">Facklamia hominis</name>
    <dbReference type="NCBI Taxonomy" id="178214"/>
    <lineage>
        <taxon>Bacteria</taxon>
        <taxon>Bacillati</taxon>
        <taxon>Bacillota</taxon>
        <taxon>Bacilli</taxon>
        <taxon>Lactobacillales</taxon>
        <taxon>Aerococcaceae</taxon>
        <taxon>Facklamia</taxon>
    </lineage>
</organism>
<accession>A0AAJ1Q5Z0</accession>
<reference evidence="8" key="1">
    <citation type="submission" date="2023-05" db="EMBL/GenBank/DDBJ databases">
        <title>Cataloging the Phylogenetic Diversity of Human Bladder Bacteria.</title>
        <authorList>
            <person name="Du J."/>
        </authorList>
    </citation>
    <scope>NUCLEOTIDE SEQUENCE</scope>
    <source>
        <strain evidence="8">UMB1231</strain>
    </source>
</reference>
<dbReference type="GO" id="GO:0031071">
    <property type="term" value="F:cysteine desulfurase activity"/>
    <property type="evidence" value="ECO:0007669"/>
    <property type="project" value="UniProtKB-EC"/>
</dbReference>
<feature type="domain" description="Aminotransferase class V" evidence="7">
    <location>
        <begin position="2"/>
        <end position="368"/>
    </location>
</feature>
<dbReference type="InterPro" id="IPR015422">
    <property type="entry name" value="PyrdxlP-dep_Trfase_small"/>
</dbReference>